<organism evidence="1">
    <name type="scientific">Tetrahymena thermophila</name>
    <dbReference type="NCBI Taxonomy" id="5911"/>
    <lineage>
        <taxon>Eukaryota</taxon>
        <taxon>Sar</taxon>
        <taxon>Alveolata</taxon>
        <taxon>Ciliophora</taxon>
        <taxon>Intramacronucleata</taxon>
        <taxon>Oligohymenophorea</taxon>
        <taxon>Hymenostomatida</taxon>
        <taxon>Tetrahymenina</taxon>
        <taxon>Tetrahymenidae</taxon>
        <taxon>Tetrahymena</taxon>
    </lineage>
</organism>
<name>I1Y9V9_TETTH</name>
<sequence length="1198" mass="142033">MRIYFLVLILYQIKGRGLNKIVFFLDLFDYFTFNQRYFKILLQNDTIFLLINFIKNYQQNTKQEKLLKRLIVIKNMDLNFSDDDDEQEIQQQQEPQQIEELNKQEDNSQLDQTISVINTKNYKIKTQTPFSADEVYSQIYAYLESKQSKLVCIEVKMEVNKTDKLEKSNDESIQIIKGSISYEFFKFREINDKLKFPPPLDIYQNNIILENQDEEFDFKLNPKQYSRFPFINPSNDIFEKSQTFDVTIQGEVLGFEKVKLNEVQGFELEKKDGEDKISQTFIQSFETAQAISLGSYARDQHNYYFESLYNLGEKECTFIHLEQCYEYHMFTIFLNFRSVGQVKIVLDKPIIQVEGQYKYLIATSTPKFFASTQTYHLINLVEDKKQWYPIHNILLTLPNISTYMKIYSAENFAIKLSLKEKEIKQTNKDQPFTQNILQFTIDLSFQIQYMLLVLLSNKKISLFEFPKLQQCLKQMCQGKAFFFLNNLMNRQEHQKITDFLNIDENQVLPGPEYQIVYRVVVSPSKFNFLLPSSEYNSYLIKELETGVNETQNIVRIIFEGNESDFIQSIYYREILMSFNMLSKTFCYFGKQNNDALLIEVKTIPQNMPNLKKKDIMQHYNNELCLKLQNVGDYSSIKNVYEQQMTINQALWKSLFIFDDKDKIYSMENPFQFGLINDLIYIKILEQIKQELNVKIENINCLLIQLNGCTSLFFPMGLVKEDIVQQYKKNSFILPSVHCNHQSNKKNKLYLIDYNQLEKGWISLEISKKISNQFEVEHKQFFNDQDQIYETINQLLPLDNILTQCSQKVFRKNFNQLLSNKYDLSQEYFFMILKDILANKKKMLSLDNQRIYPQNCFRLYSFIDQQQELKEDEIFVQIQQNNKFQIIEGPVLLVNETDQQIIIKKVTAKSDLFSLDSYKKFKNIVAVSQQNLNLFNHKQKITLIYGETINQLKLNQQLIQKDKKNVKEQEGINVKKSAKIFLESKTNSKESKEFDLVRPNIMNQFSQNQLFLKAFEEDIKIDEHEIIEAKQETFKQALANIEKYSGIFSQFNQKYGLSSNFKIYELLFEGRNNTDIQILQEFEDILVKFADEAFQESIDQEINDKKLFYLNFNKKLIKSDDDEDFQDTMQCLKLTSGIYYLCLIACLAYAQNKNFNEIAQLIQEQFKFDIKNYNQQIQKIQVNDGLLGFFWILCVKQFI</sequence>
<dbReference type="EMBL" id="JQ797583">
    <property type="protein sequence ID" value="AFI98778.1"/>
    <property type="molecule type" value="mRNA"/>
</dbReference>
<accession>I1Y9V9</accession>
<reference evidence="1" key="1">
    <citation type="submission" date="2012-03" db="EMBL/GenBank/DDBJ databases">
        <title>Strand-asymmetric Tetrahymena endogenous small RNA production requires a previously uncharacterized uridylyltransferase protein partner.</title>
        <authorList>
            <person name="Talsky K.B."/>
            <person name="Collins K."/>
        </authorList>
    </citation>
    <scope>NUCLEOTIDE SEQUENCE</scope>
</reference>
<evidence type="ECO:0000313" key="1">
    <source>
        <dbReference type="EMBL" id="AFI98778.1"/>
    </source>
</evidence>
<protein>
    <submittedName>
        <fullName evidence="1">RNA silencing protein 1</fullName>
    </submittedName>
</protein>
<dbReference type="AlphaFoldDB" id="I1Y9V9"/>
<dbReference type="BRENDA" id="2.7.7.52">
    <property type="organism ID" value="6245"/>
</dbReference>
<proteinExistence type="evidence at transcript level"/>